<dbReference type="OrthoDB" id="683469at2759"/>
<protein>
    <recommendedName>
        <fullName evidence="1">Transposase MuDR plant domain-containing protein</fullName>
    </recommendedName>
</protein>
<reference evidence="2 3" key="1">
    <citation type="journal article" date="2015" name="Proc. Natl. Acad. Sci. U.S.A.">
        <title>The resurrection genome of Boea hygrometrica: A blueprint for survival of dehydration.</title>
        <authorList>
            <person name="Xiao L."/>
            <person name="Yang G."/>
            <person name="Zhang L."/>
            <person name="Yang X."/>
            <person name="Zhao S."/>
            <person name="Ji Z."/>
            <person name="Zhou Q."/>
            <person name="Hu M."/>
            <person name="Wang Y."/>
            <person name="Chen M."/>
            <person name="Xu Y."/>
            <person name="Jin H."/>
            <person name="Xiao X."/>
            <person name="Hu G."/>
            <person name="Bao F."/>
            <person name="Hu Y."/>
            <person name="Wan P."/>
            <person name="Li L."/>
            <person name="Deng X."/>
            <person name="Kuang T."/>
            <person name="Xiang C."/>
            <person name="Zhu J.K."/>
            <person name="Oliver M.J."/>
            <person name="He Y."/>
        </authorList>
    </citation>
    <scope>NUCLEOTIDE SEQUENCE [LARGE SCALE GENOMIC DNA]</scope>
    <source>
        <strain evidence="3">cv. XS01</strain>
    </source>
</reference>
<dbReference type="Pfam" id="PF03108">
    <property type="entry name" value="DBD_Tnp_Mut"/>
    <property type="match status" value="1"/>
</dbReference>
<keyword evidence="3" id="KW-1185">Reference proteome</keyword>
<proteinExistence type="predicted"/>
<dbReference type="AlphaFoldDB" id="A0A2Z6ZRD1"/>
<evidence type="ECO:0000313" key="3">
    <source>
        <dbReference type="Proteomes" id="UP000250235"/>
    </source>
</evidence>
<feature type="domain" description="Transposase MuDR plant" evidence="1">
    <location>
        <begin position="6"/>
        <end position="69"/>
    </location>
</feature>
<feature type="non-terminal residue" evidence="2">
    <location>
        <position position="1"/>
    </location>
</feature>
<organism evidence="2 3">
    <name type="scientific">Dorcoceras hygrometricum</name>
    <dbReference type="NCBI Taxonomy" id="472368"/>
    <lineage>
        <taxon>Eukaryota</taxon>
        <taxon>Viridiplantae</taxon>
        <taxon>Streptophyta</taxon>
        <taxon>Embryophyta</taxon>
        <taxon>Tracheophyta</taxon>
        <taxon>Spermatophyta</taxon>
        <taxon>Magnoliopsida</taxon>
        <taxon>eudicotyledons</taxon>
        <taxon>Gunneridae</taxon>
        <taxon>Pentapetalae</taxon>
        <taxon>asterids</taxon>
        <taxon>lamiids</taxon>
        <taxon>Lamiales</taxon>
        <taxon>Gesneriaceae</taxon>
        <taxon>Didymocarpoideae</taxon>
        <taxon>Trichosporeae</taxon>
        <taxon>Loxocarpinae</taxon>
        <taxon>Dorcoceras</taxon>
    </lineage>
</organism>
<dbReference type="EMBL" id="KV205588">
    <property type="protein sequence ID" value="KZT75684.1"/>
    <property type="molecule type" value="Genomic_DNA"/>
</dbReference>
<sequence>WSNCIRGEGQIFKDAAEFRRCAKNYAIATRRSFLYKKNYSGKVILICSVETCSWRIYASRHKADNLFGIRRCNLIHTCGDDNLRSRGHPRADASWVANIVNDRLRGELSTMYDVDRYTERLWG</sequence>
<evidence type="ECO:0000313" key="2">
    <source>
        <dbReference type="EMBL" id="KZT75684.1"/>
    </source>
</evidence>
<gene>
    <name evidence="2" type="ORF">F511_47291</name>
</gene>
<dbReference type="InterPro" id="IPR004332">
    <property type="entry name" value="Transposase_MuDR"/>
</dbReference>
<accession>A0A2Z6ZRD1</accession>
<dbReference type="Proteomes" id="UP000250235">
    <property type="component" value="Unassembled WGS sequence"/>
</dbReference>
<evidence type="ECO:0000259" key="1">
    <source>
        <dbReference type="Pfam" id="PF03108"/>
    </source>
</evidence>
<name>A0A2Z6ZRD1_9LAMI</name>